<dbReference type="Proteomes" id="UP001328107">
    <property type="component" value="Unassembled WGS sequence"/>
</dbReference>
<evidence type="ECO:0000313" key="1">
    <source>
        <dbReference type="EMBL" id="GMR34684.1"/>
    </source>
</evidence>
<dbReference type="EMBL" id="BTRK01000002">
    <property type="protein sequence ID" value="GMR34684.1"/>
    <property type="molecule type" value="Genomic_DNA"/>
</dbReference>
<reference evidence="2" key="1">
    <citation type="submission" date="2022-10" db="EMBL/GenBank/DDBJ databases">
        <title>Genome assembly of Pristionchus species.</title>
        <authorList>
            <person name="Yoshida K."/>
            <person name="Sommer R.J."/>
        </authorList>
    </citation>
    <scope>NUCLEOTIDE SEQUENCE [LARGE SCALE GENOMIC DNA]</scope>
    <source>
        <strain evidence="2">RS5460</strain>
    </source>
</reference>
<organism evidence="1 2">
    <name type="scientific">Pristionchus mayeri</name>
    <dbReference type="NCBI Taxonomy" id="1317129"/>
    <lineage>
        <taxon>Eukaryota</taxon>
        <taxon>Metazoa</taxon>
        <taxon>Ecdysozoa</taxon>
        <taxon>Nematoda</taxon>
        <taxon>Chromadorea</taxon>
        <taxon>Rhabditida</taxon>
        <taxon>Rhabditina</taxon>
        <taxon>Diplogasteromorpha</taxon>
        <taxon>Diplogasteroidea</taxon>
        <taxon>Neodiplogasteridae</taxon>
        <taxon>Pristionchus</taxon>
    </lineage>
</organism>
<dbReference type="AlphaFoldDB" id="A0AAN5CAB8"/>
<keyword evidence="2" id="KW-1185">Reference proteome</keyword>
<sequence length="66" mass="7408">VIQAFFLMSMIASLGLMIIARQQLLIPDGALLTMKTPVKIRSSILEFKVAHSLAEESKSRKVNHER</sequence>
<evidence type="ECO:0000313" key="2">
    <source>
        <dbReference type="Proteomes" id="UP001328107"/>
    </source>
</evidence>
<comment type="caution">
    <text evidence="1">The sequence shown here is derived from an EMBL/GenBank/DDBJ whole genome shotgun (WGS) entry which is preliminary data.</text>
</comment>
<protein>
    <submittedName>
        <fullName evidence="1">Uncharacterized protein</fullName>
    </submittedName>
</protein>
<feature type="non-terminal residue" evidence="1">
    <location>
        <position position="66"/>
    </location>
</feature>
<name>A0AAN5CAB8_9BILA</name>
<accession>A0AAN5CAB8</accession>
<proteinExistence type="predicted"/>
<feature type="non-terminal residue" evidence="1">
    <location>
        <position position="1"/>
    </location>
</feature>
<gene>
    <name evidence="1" type="ORF">PMAYCL1PPCAC_04879</name>
</gene>